<comment type="caution">
    <text evidence="2">The sequence shown here is derived from an EMBL/GenBank/DDBJ whole genome shotgun (WGS) entry which is preliminary data.</text>
</comment>
<feature type="compositionally biased region" description="Acidic residues" evidence="1">
    <location>
        <begin position="37"/>
        <end position="48"/>
    </location>
</feature>
<feature type="region of interest" description="Disordered" evidence="1">
    <location>
        <begin position="27"/>
        <end position="48"/>
    </location>
</feature>
<proteinExistence type="predicted"/>
<evidence type="ECO:0000313" key="3">
    <source>
        <dbReference type="Proteomes" id="UP000521872"/>
    </source>
</evidence>
<name>A0A8H4QML8_9AGAR</name>
<gene>
    <name evidence="2" type="ORF">D9613_007463</name>
</gene>
<reference evidence="2 3" key="1">
    <citation type="submission" date="2019-12" db="EMBL/GenBank/DDBJ databases">
        <authorList>
            <person name="Floudas D."/>
            <person name="Bentzer J."/>
            <person name="Ahren D."/>
            <person name="Johansson T."/>
            <person name="Persson P."/>
            <person name="Tunlid A."/>
        </authorList>
    </citation>
    <scope>NUCLEOTIDE SEQUENCE [LARGE SCALE GENOMIC DNA]</scope>
    <source>
        <strain evidence="2 3">CBS 102.39</strain>
    </source>
</reference>
<dbReference type="EMBL" id="JAACJL010000045">
    <property type="protein sequence ID" value="KAF4613659.1"/>
    <property type="molecule type" value="Genomic_DNA"/>
</dbReference>
<keyword evidence="3" id="KW-1185">Reference proteome</keyword>
<protein>
    <submittedName>
        <fullName evidence="2">Uncharacterized protein</fullName>
    </submittedName>
</protein>
<accession>A0A8H4QML8</accession>
<evidence type="ECO:0000313" key="2">
    <source>
        <dbReference type="EMBL" id="KAF4613659.1"/>
    </source>
</evidence>
<dbReference type="Proteomes" id="UP000521872">
    <property type="component" value="Unassembled WGS sequence"/>
</dbReference>
<sequence length="142" mass="15487">MARGCVLKEVDQEAAEGDVVGSLRRARPLQELPKGDQEDEEWDFYDEEDEQDEYSWLDQQEVVFEDETRGCVLEAVDQEVIGGGRRNGLAALGGWMPHGQGSAEVFTVNDAEELHRGGGRCVGTSCRAAREGDDEGAVVGSV</sequence>
<organism evidence="2 3">
    <name type="scientific">Agrocybe pediades</name>
    <dbReference type="NCBI Taxonomy" id="84607"/>
    <lineage>
        <taxon>Eukaryota</taxon>
        <taxon>Fungi</taxon>
        <taxon>Dikarya</taxon>
        <taxon>Basidiomycota</taxon>
        <taxon>Agaricomycotina</taxon>
        <taxon>Agaricomycetes</taxon>
        <taxon>Agaricomycetidae</taxon>
        <taxon>Agaricales</taxon>
        <taxon>Agaricineae</taxon>
        <taxon>Strophariaceae</taxon>
        <taxon>Agrocybe</taxon>
    </lineage>
</organism>
<evidence type="ECO:0000256" key="1">
    <source>
        <dbReference type="SAM" id="MobiDB-lite"/>
    </source>
</evidence>
<dbReference type="AlphaFoldDB" id="A0A8H4QML8"/>